<dbReference type="NCBIfam" id="TIGR02937">
    <property type="entry name" value="sigma70-ECF"/>
    <property type="match status" value="1"/>
</dbReference>
<dbReference type="Pfam" id="PF04545">
    <property type="entry name" value="Sigma70_r4"/>
    <property type="match status" value="1"/>
</dbReference>
<dbReference type="InterPro" id="IPR016262">
    <property type="entry name" value="RNA_pol_sigma_SigB/C/D/F"/>
</dbReference>
<comment type="subcellular location">
    <subcellularLocation>
        <location evidence="6">Plastid</location>
        <location evidence="6">Chloroplast</location>
    </subcellularLocation>
</comment>
<evidence type="ECO:0000259" key="8">
    <source>
        <dbReference type="Pfam" id="PF04539"/>
    </source>
</evidence>
<dbReference type="InterPro" id="IPR007630">
    <property type="entry name" value="RNA_pol_sigma70_r4"/>
</dbReference>
<evidence type="ECO:0000256" key="2">
    <source>
        <dbReference type="ARBA" id="ARBA00023015"/>
    </source>
</evidence>
<keyword evidence="6" id="KW-0150">Chloroplast</keyword>
<evidence type="ECO:0000259" key="9">
    <source>
        <dbReference type="Pfam" id="PF04542"/>
    </source>
</evidence>
<dbReference type="PANTHER" id="PTHR30603">
    <property type="entry name" value="RNA POLYMERASE SIGMA FACTOR RPO"/>
    <property type="match status" value="1"/>
</dbReference>
<dbReference type="GO" id="GO:0006352">
    <property type="term" value="P:DNA-templated transcription initiation"/>
    <property type="evidence" value="ECO:0007669"/>
    <property type="project" value="UniProtKB-UniRule"/>
</dbReference>
<name>A0A0G2SY57_9ROSI</name>
<dbReference type="Pfam" id="PF04542">
    <property type="entry name" value="Sigma70_r2"/>
    <property type="match status" value="1"/>
</dbReference>
<organism evidence="11">
    <name type="scientific">Geranium maderense</name>
    <dbReference type="NCBI Taxonomy" id="28964"/>
    <lineage>
        <taxon>Eukaryota</taxon>
        <taxon>Viridiplantae</taxon>
        <taxon>Streptophyta</taxon>
        <taxon>Embryophyta</taxon>
        <taxon>Tracheophyta</taxon>
        <taxon>Spermatophyta</taxon>
        <taxon>Magnoliopsida</taxon>
        <taxon>eudicotyledons</taxon>
        <taxon>Gunneridae</taxon>
        <taxon>Pentapetalae</taxon>
        <taxon>rosids</taxon>
        <taxon>malvids</taxon>
        <taxon>Geraniales</taxon>
        <taxon>Geraniaceae</taxon>
        <taxon>Geranium</taxon>
    </lineage>
</organism>
<dbReference type="InterPro" id="IPR036388">
    <property type="entry name" value="WH-like_DNA-bd_sf"/>
</dbReference>
<evidence type="ECO:0000259" key="10">
    <source>
        <dbReference type="Pfam" id="PF04545"/>
    </source>
</evidence>
<dbReference type="SUPFAM" id="SSF88946">
    <property type="entry name" value="Sigma2 domain of RNA polymerase sigma factors"/>
    <property type="match status" value="1"/>
</dbReference>
<keyword evidence="6" id="KW-0934">Plastid</keyword>
<dbReference type="Pfam" id="PF04539">
    <property type="entry name" value="Sigma70_r3"/>
    <property type="match status" value="1"/>
</dbReference>
<dbReference type="InterPro" id="IPR013325">
    <property type="entry name" value="RNA_pol_sigma_r2"/>
</dbReference>
<dbReference type="GO" id="GO:0009507">
    <property type="term" value="C:chloroplast"/>
    <property type="evidence" value="ECO:0007669"/>
    <property type="project" value="UniProtKB-SubCell"/>
</dbReference>
<dbReference type="EMBL" id="KJ916889">
    <property type="protein sequence ID" value="AKC88658.1"/>
    <property type="molecule type" value="mRNA"/>
</dbReference>
<feature type="region of interest" description="Disordered" evidence="7">
    <location>
        <begin position="164"/>
        <end position="184"/>
    </location>
</feature>
<dbReference type="GO" id="GO:0003677">
    <property type="term" value="F:DNA binding"/>
    <property type="evidence" value="ECO:0007669"/>
    <property type="project" value="UniProtKB-KW"/>
</dbReference>
<dbReference type="SUPFAM" id="SSF88659">
    <property type="entry name" value="Sigma3 and sigma4 domains of RNA polymerase sigma factors"/>
    <property type="match status" value="2"/>
</dbReference>
<keyword evidence="4 6" id="KW-0238">DNA-binding</keyword>
<keyword evidence="5 6" id="KW-0804">Transcription</keyword>
<dbReference type="GO" id="GO:0071482">
    <property type="term" value="P:cellular response to light stimulus"/>
    <property type="evidence" value="ECO:0007669"/>
    <property type="project" value="UniProtKB-ARBA"/>
</dbReference>
<evidence type="ECO:0000256" key="7">
    <source>
        <dbReference type="SAM" id="MobiDB-lite"/>
    </source>
</evidence>
<dbReference type="InterPro" id="IPR050239">
    <property type="entry name" value="Sigma-70_RNA_pol_init_factors"/>
</dbReference>
<dbReference type="PIRSF" id="PIRSF000767">
    <property type="entry name" value="RNA_pol_sigma_SigB/C/D"/>
    <property type="match status" value="1"/>
</dbReference>
<feature type="domain" description="RNA polymerase sigma-70 region 4" evidence="10">
    <location>
        <begin position="494"/>
        <end position="545"/>
    </location>
</feature>
<dbReference type="Gene3D" id="1.10.601.10">
    <property type="entry name" value="RNA Polymerase Primary Sigma Factor"/>
    <property type="match status" value="1"/>
</dbReference>
<feature type="compositionally biased region" description="Basic and acidic residues" evidence="7">
    <location>
        <begin position="173"/>
        <end position="184"/>
    </location>
</feature>
<dbReference type="PRINTS" id="PR00046">
    <property type="entry name" value="SIGMA70FCT"/>
</dbReference>
<feature type="domain" description="RNA polymerase sigma-70 region 2" evidence="9">
    <location>
        <begin position="326"/>
        <end position="394"/>
    </location>
</feature>
<evidence type="ECO:0000256" key="6">
    <source>
        <dbReference type="PIRNR" id="PIRNR000767"/>
    </source>
</evidence>
<reference evidence="11" key="1">
    <citation type="journal article" date="2015" name="Plant Cell">
        <title>Coordinated rates of evolution between interacting plastid and nuclear genes in Geraniaceae.</title>
        <authorList>
            <person name="Zhang J."/>
            <person name="Ruhlman T.A."/>
            <person name="Sabir J."/>
            <person name="Blazier J.C."/>
            <person name="Jansen R.K."/>
        </authorList>
    </citation>
    <scope>NUCLEOTIDE SEQUENCE</scope>
</reference>
<evidence type="ECO:0000256" key="3">
    <source>
        <dbReference type="ARBA" id="ARBA00023082"/>
    </source>
</evidence>
<comment type="function">
    <text evidence="6">Sigma factors are initiation factors that promote the attachment of plastid-encoded RNA polymerase (PEP) to specific initiation sites and are then released.</text>
</comment>
<accession>A0A0G2SY57</accession>
<feature type="domain" description="RNA polymerase sigma-70 region 3" evidence="8">
    <location>
        <begin position="405"/>
        <end position="479"/>
    </location>
</feature>
<dbReference type="GO" id="GO:0016987">
    <property type="term" value="F:sigma factor activity"/>
    <property type="evidence" value="ECO:0007669"/>
    <property type="project" value="UniProtKB-UniRule"/>
</dbReference>
<gene>
    <name evidence="11" type="primary">sig2</name>
</gene>
<dbReference type="Gene3D" id="1.10.10.10">
    <property type="entry name" value="Winged helix-like DNA-binding domain superfamily/Winged helix DNA-binding domain"/>
    <property type="match status" value="2"/>
</dbReference>
<keyword evidence="3 6" id="KW-0731">Sigma factor</keyword>
<dbReference type="AlphaFoldDB" id="A0A0G2SY57"/>
<protein>
    <recommendedName>
        <fullName evidence="6">RNA polymerase sigma factor</fullName>
    </recommendedName>
</protein>
<dbReference type="InterPro" id="IPR013324">
    <property type="entry name" value="RNA_pol_sigma_r3/r4-like"/>
</dbReference>
<dbReference type="InterPro" id="IPR000943">
    <property type="entry name" value="RNA_pol_sigma70"/>
</dbReference>
<evidence type="ECO:0000256" key="1">
    <source>
        <dbReference type="ARBA" id="ARBA00007788"/>
    </source>
</evidence>
<evidence type="ECO:0000256" key="5">
    <source>
        <dbReference type="ARBA" id="ARBA00023163"/>
    </source>
</evidence>
<dbReference type="InterPro" id="IPR007627">
    <property type="entry name" value="RNA_pol_sigma70_r2"/>
</dbReference>
<evidence type="ECO:0000313" key="11">
    <source>
        <dbReference type="EMBL" id="AKC88658.1"/>
    </source>
</evidence>
<dbReference type="InterPro" id="IPR014284">
    <property type="entry name" value="RNA_pol_sigma-70_dom"/>
</dbReference>
<dbReference type="InterPro" id="IPR007624">
    <property type="entry name" value="RNA_pol_sigma70_r3"/>
</dbReference>
<proteinExistence type="evidence at transcript level"/>
<keyword evidence="2 6" id="KW-0805">Transcription regulation</keyword>
<dbReference type="CDD" id="cd06171">
    <property type="entry name" value="Sigma70_r4"/>
    <property type="match status" value="1"/>
</dbReference>
<dbReference type="PANTHER" id="PTHR30603:SF57">
    <property type="entry name" value="RNA POLYMERASE SIGMA FACTOR SIGB"/>
    <property type="match status" value="1"/>
</dbReference>
<sequence>MTCLLPQFKCQIDTFAVNFRAPPTKISGPNNFQARCVLSTISAPTSTVTVLDAEKLQIASLEACSISFSAKSLWTQRETIDLPTKASFEATLVKETCVTSDKAVITAAVAASEAIALAKAAVKVAKDAKALIVNNNQYDAESRPTILSEVNSIQSSWVQLTETEESGAGASVERSREKSSDLEPMDEELKFLEEQISSTVAVRSIRQTERKARRANAAAKASAIVMPVNPRFTRRKKHGPTKGINYADPLRHARTASGGSKLLTAAEERELSAGIQDLLKLEKLQQELTERGGGEPTLTQWANAAGIDHRTLQSRLNYGISCKEKMIKCNVRLVVSIAKKYQGVGLDLQDLIQDGCRGLIRATEKFDASRGFKFSTYAHSWIRQGVQKGVKQKSKFNRLPSHIMEASYKVKRAREQFVNEHKRHPNYEELAAVSGFTMKKLMKVLSAPKIVISLDQKTNENSVKPSEYTSDPNQESTTQMAMKEFLEKDVNKILDSLSPRESQVVRWRFGMVGGRKRALVEIGQMMSLSRERIRQIEVCALRKLKNDKRVEDLKQYQYQYAEDS</sequence>
<evidence type="ECO:0000256" key="4">
    <source>
        <dbReference type="ARBA" id="ARBA00023125"/>
    </source>
</evidence>
<comment type="similarity">
    <text evidence="1 6">Belongs to the sigma-70 factor family.</text>
</comment>